<keyword evidence="2" id="KW-1185">Reference proteome</keyword>
<reference evidence="1 2" key="1">
    <citation type="submission" date="2020-08" db="EMBL/GenBank/DDBJ databases">
        <title>Sequencing the genomes of 1000 actinobacteria strains.</title>
        <authorList>
            <person name="Klenk H.-P."/>
        </authorList>
    </citation>
    <scope>NUCLEOTIDE SEQUENCE [LARGE SCALE GENOMIC DNA]</scope>
    <source>
        <strain evidence="1 2">DSM 45913</strain>
    </source>
</reference>
<dbReference type="RefSeq" id="WP_185082543.1">
    <property type="nucleotide sequence ID" value="NZ_JACHJB010000001.1"/>
</dbReference>
<proteinExistence type="predicted"/>
<evidence type="ECO:0008006" key="3">
    <source>
        <dbReference type="Google" id="ProtNLM"/>
    </source>
</evidence>
<organism evidence="1 2">
    <name type="scientific">Nonomuraea muscovyensis</name>
    <dbReference type="NCBI Taxonomy" id="1124761"/>
    <lineage>
        <taxon>Bacteria</taxon>
        <taxon>Bacillati</taxon>
        <taxon>Actinomycetota</taxon>
        <taxon>Actinomycetes</taxon>
        <taxon>Streptosporangiales</taxon>
        <taxon>Streptosporangiaceae</taxon>
        <taxon>Nonomuraea</taxon>
    </lineage>
</organism>
<name>A0A7X0BWW6_9ACTN</name>
<evidence type="ECO:0000313" key="1">
    <source>
        <dbReference type="EMBL" id="MBB6344427.1"/>
    </source>
</evidence>
<dbReference type="InterPro" id="IPR029035">
    <property type="entry name" value="DHS-like_NAD/FAD-binding_dom"/>
</dbReference>
<dbReference type="EMBL" id="JACHJB010000001">
    <property type="protein sequence ID" value="MBB6344427.1"/>
    <property type="molecule type" value="Genomic_DNA"/>
</dbReference>
<protein>
    <recommendedName>
        <fullName evidence="3">SIR2-like domain-containing protein</fullName>
    </recommendedName>
</protein>
<sequence length="310" mass="35263">MDACPQRCADFVWRAGEWDRLIDQLSRGHCVPFIGAGACTGSLPDGRELSKRLAEKHKYPLDRPEDLMEVTDYLVWHFSDDVPYVKSLVCDELRQGEPDLDDPLEPHSLLAALPLPIYITTNYDDFLYRALVRAGKSPSVAICPWHQGIDHSEELLSSEAGWNPRPETPLIYHLHGSLRQPQSIVLTGEDYEEFITSLVADQSIIPPVIRGALTTRSLLFIGYGMRDMTFRTIFTGLQRVLPGIVRRSHVSVQRPLCDHSLGGGGAQTMRYLTGRFDRKWRISIYWGTIDEFIGELRRRMGLDHETHRHG</sequence>
<dbReference type="SUPFAM" id="SSF52467">
    <property type="entry name" value="DHS-like NAD/FAD-binding domain"/>
    <property type="match status" value="1"/>
</dbReference>
<dbReference type="Proteomes" id="UP000583800">
    <property type="component" value="Unassembled WGS sequence"/>
</dbReference>
<comment type="caution">
    <text evidence="1">The sequence shown here is derived from an EMBL/GenBank/DDBJ whole genome shotgun (WGS) entry which is preliminary data.</text>
</comment>
<accession>A0A7X0BWW6</accession>
<gene>
    <name evidence="1" type="ORF">FHU36_000936</name>
</gene>
<dbReference type="Pfam" id="PF13289">
    <property type="entry name" value="SIR2_2"/>
    <property type="match status" value="1"/>
</dbReference>
<dbReference type="AlphaFoldDB" id="A0A7X0BWW6"/>
<evidence type="ECO:0000313" key="2">
    <source>
        <dbReference type="Proteomes" id="UP000583800"/>
    </source>
</evidence>